<evidence type="ECO:0000256" key="4">
    <source>
        <dbReference type="ARBA" id="ARBA00022759"/>
    </source>
</evidence>
<evidence type="ECO:0000256" key="5">
    <source>
        <dbReference type="ARBA" id="ARBA00022801"/>
    </source>
</evidence>
<organism evidence="10 11">
    <name type="scientific">Plutella xylostella</name>
    <name type="common">Diamondback moth</name>
    <name type="synonym">Plutella maculipennis</name>
    <dbReference type="NCBI Taxonomy" id="51655"/>
    <lineage>
        <taxon>Eukaryota</taxon>
        <taxon>Metazoa</taxon>
        <taxon>Ecdysozoa</taxon>
        <taxon>Arthropoda</taxon>
        <taxon>Hexapoda</taxon>
        <taxon>Insecta</taxon>
        <taxon>Pterygota</taxon>
        <taxon>Neoptera</taxon>
        <taxon>Endopterygota</taxon>
        <taxon>Lepidoptera</taxon>
        <taxon>Glossata</taxon>
        <taxon>Ditrysia</taxon>
        <taxon>Yponomeutoidea</taxon>
        <taxon>Plutellidae</taxon>
        <taxon>Plutella</taxon>
    </lineage>
</organism>
<dbReference type="Proteomes" id="UP000653454">
    <property type="component" value="Unassembled WGS sequence"/>
</dbReference>
<dbReference type="InterPro" id="IPR052055">
    <property type="entry name" value="Hepadnavirus_pol/RT"/>
</dbReference>
<dbReference type="SUPFAM" id="SSF56672">
    <property type="entry name" value="DNA/RNA polymerases"/>
    <property type="match status" value="1"/>
</dbReference>
<dbReference type="Gene3D" id="3.30.420.10">
    <property type="entry name" value="Ribonuclease H-like superfamily/Ribonuclease H"/>
    <property type="match status" value="1"/>
</dbReference>
<feature type="compositionally biased region" description="Polar residues" evidence="7">
    <location>
        <begin position="107"/>
        <end position="142"/>
    </location>
</feature>
<dbReference type="InterPro" id="IPR043502">
    <property type="entry name" value="DNA/RNA_pol_sf"/>
</dbReference>
<keyword evidence="6" id="KW-0695">RNA-directed DNA polymerase</keyword>
<evidence type="ECO:0000256" key="6">
    <source>
        <dbReference type="ARBA" id="ARBA00022918"/>
    </source>
</evidence>
<gene>
    <name evidence="10" type="ORF">PLXY2_LOCUS12439</name>
</gene>
<dbReference type="GO" id="GO:0016787">
    <property type="term" value="F:hydrolase activity"/>
    <property type="evidence" value="ECO:0007669"/>
    <property type="project" value="UniProtKB-KW"/>
</dbReference>
<dbReference type="PANTHER" id="PTHR33050">
    <property type="entry name" value="REVERSE TRANSCRIPTASE DOMAIN-CONTAINING PROTEIN"/>
    <property type="match status" value="1"/>
</dbReference>
<proteinExistence type="predicted"/>
<feature type="region of interest" description="Disordered" evidence="7">
    <location>
        <begin position="82"/>
        <end position="143"/>
    </location>
</feature>
<keyword evidence="3" id="KW-0540">Nuclease</keyword>
<evidence type="ECO:0000256" key="7">
    <source>
        <dbReference type="SAM" id="MobiDB-lite"/>
    </source>
</evidence>
<feature type="region of interest" description="Disordered" evidence="7">
    <location>
        <begin position="1"/>
        <end position="65"/>
    </location>
</feature>
<dbReference type="GO" id="GO:0003964">
    <property type="term" value="F:RNA-directed DNA polymerase activity"/>
    <property type="evidence" value="ECO:0007669"/>
    <property type="project" value="UniProtKB-KW"/>
</dbReference>
<evidence type="ECO:0000256" key="2">
    <source>
        <dbReference type="ARBA" id="ARBA00022695"/>
    </source>
</evidence>
<dbReference type="InterPro" id="IPR036397">
    <property type="entry name" value="RNaseH_sf"/>
</dbReference>
<reference evidence="10" key="1">
    <citation type="submission" date="2020-11" db="EMBL/GenBank/DDBJ databases">
        <authorList>
            <person name="Whiteford S."/>
        </authorList>
    </citation>
    <scope>NUCLEOTIDE SEQUENCE</scope>
</reference>
<dbReference type="Pfam" id="PF17917">
    <property type="entry name" value="RT_RNaseH"/>
    <property type="match status" value="1"/>
</dbReference>
<evidence type="ECO:0000313" key="10">
    <source>
        <dbReference type="EMBL" id="CAG9134201.1"/>
    </source>
</evidence>
<feature type="compositionally biased region" description="Low complexity" evidence="7">
    <location>
        <begin position="22"/>
        <end position="40"/>
    </location>
</feature>
<comment type="caution">
    <text evidence="10">The sequence shown here is derived from an EMBL/GenBank/DDBJ whole genome shotgun (WGS) entry which is preliminary data.</text>
</comment>
<evidence type="ECO:0000259" key="8">
    <source>
        <dbReference type="Pfam" id="PF00078"/>
    </source>
</evidence>
<dbReference type="CDD" id="cd09275">
    <property type="entry name" value="RNase_HI_RT_DIRS1"/>
    <property type="match status" value="1"/>
</dbReference>
<name>A0A8S4G2R6_PLUXY</name>
<dbReference type="PANTHER" id="PTHR33050:SF7">
    <property type="entry name" value="RIBONUCLEASE H"/>
    <property type="match status" value="1"/>
</dbReference>
<keyword evidence="1" id="KW-0808">Transferase</keyword>
<sequence length="591" mass="67144">MEPAVPGPSGANKRSRNKERSSSSSSSCNDSSCSEASSSDSNKKQRRSRRKKQRRGKRHSSSTQMIKDLAKELSDLRKQLLPNNQSAQPDVDEISLSSEGSQKYPYQPSQDISPSQYGPSQGTLNVQNPPSQGGHTITNRQYPSPAYDRLTNWIAQIMRNQGVRIIVFLDDYLLVHQDPAVLKDHVRLLIGTLEFLGWQINHEKSVFTPQKSITYLGVLWNPWLNQKTLPEAKLQSIRMKIDCVLKSQKVNLWTLQSLVGALNFASFVVPRGRLHYRGLLAFLNALPMRTTRTYVIPKKALADLTWWFQNIHRPSVLHVQPPSHFLTTDASDIAWGAQLDNVSLSGTWTIPEQSYHCNVKEMLAILRVLQQYRHKLSKTSVTVQCDNKTVVAYLRNEGGTRSSRLMDLTYQVFRLLEHHQIHINIFHIPGRYNNHADHLSRHRLPPEWHLLPQSTEIIFAKYGQPEIDLFASSRAHVVPVYGTMDATDSQALVHDAFSMTWNFNRAWIFPPPFLIPKVLAHLNRASGMYLLVVPRWEKVFWRSDLKSRALAAPFTVLNLDQVLIDASTGLPPPRVQDLTLEVWICGGGPRA</sequence>
<keyword evidence="11" id="KW-1185">Reference proteome</keyword>
<keyword evidence="4" id="KW-0255">Endonuclease</keyword>
<feature type="domain" description="Reverse transcriptase RNase H-like" evidence="9">
    <location>
        <begin position="325"/>
        <end position="398"/>
    </location>
</feature>
<dbReference type="InterPro" id="IPR000477">
    <property type="entry name" value="RT_dom"/>
</dbReference>
<evidence type="ECO:0000313" key="11">
    <source>
        <dbReference type="Proteomes" id="UP000653454"/>
    </source>
</evidence>
<keyword evidence="2" id="KW-0548">Nucleotidyltransferase</keyword>
<feature type="domain" description="Reverse transcriptase" evidence="8">
    <location>
        <begin position="147"/>
        <end position="218"/>
    </location>
</feature>
<evidence type="ECO:0000256" key="3">
    <source>
        <dbReference type="ARBA" id="ARBA00022722"/>
    </source>
</evidence>
<feature type="compositionally biased region" description="Basic residues" evidence="7">
    <location>
        <begin position="44"/>
        <end position="60"/>
    </location>
</feature>
<dbReference type="InterPro" id="IPR041373">
    <property type="entry name" value="RT_RNaseH"/>
</dbReference>
<dbReference type="GO" id="GO:0003676">
    <property type="term" value="F:nucleic acid binding"/>
    <property type="evidence" value="ECO:0007669"/>
    <property type="project" value="InterPro"/>
</dbReference>
<evidence type="ECO:0000256" key="1">
    <source>
        <dbReference type="ARBA" id="ARBA00022679"/>
    </source>
</evidence>
<accession>A0A8S4G2R6</accession>
<dbReference type="Pfam" id="PF00078">
    <property type="entry name" value="RVT_1"/>
    <property type="match status" value="1"/>
</dbReference>
<dbReference type="EMBL" id="CAJHNJ030000074">
    <property type="protein sequence ID" value="CAG9134201.1"/>
    <property type="molecule type" value="Genomic_DNA"/>
</dbReference>
<dbReference type="Gene3D" id="3.30.70.270">
    <property type="match status" value="1"/>
</dbReference>
<protein>
    <submittedName>
        <fullName evidence="10">(diamondback moth) hypothetical protein</fullName>
    </submittedName>
</protein>
<dbReference type="AlphaFoldDB" id="A0A8S4G2R6"/>
<dbReference type="GO" id="GO:0004519">
    <property type="term" value="F:endonuclease activity"/>
    <property type="evidence" value="ECO:0007669"/>
    <property type="project" value="UniProtKB-KW"/>
</dbReference>
<dbReference type="InterPro" id="IPR043128">
    <property type="entry name" value="Rev_trsase/Diguanyl_cyclase"/>
</dbReference>
<keyword evidence="5" id="KW-0378">Hydrolase</keyword>
<evidence type="ECO:0000259" key="9">
    <source>
        <dbReference type="Pfam" id="PF17917"/>
    </source>
</evidence>